<protein>
    <recommendedName>
        <fullName evidence="5">FAR-17a/AIG1-like protein</fullName>
    </recommendedName>
</protein>
<keyword evidence="2" id="KW-1133">Transmembrane helix</keyword>
<gene>
    <name evidence="3" type="ORF">EV193_10625</name>
</gene>
<feature type="transmembrane region" description="Helical" evidence="2">
    <location>
        <begin position="184"/>
        <end position="203"/>
    </location>
</feature>
<dbReference type="EMBL" id="SGWQ01000006">
    <property type="protein sequence ID" value="RZS36791.1"/>
    <property type="molecule type" value="Genomic_DNA"/>
</dbReference>
<evidence type="ECO:0000313" key="3">
    <source>
        <dbReference type="EMBL" id="RZS36791.1"/>
    </source>
</evidence>
<evidence type="ECO:0000313" key="4">
    <source>
        <dbReference type="Proteomes" id="UP000294257"/>
    </source>
</evidence>
<feature type="transmembrane region" description="Helical" evidence="2">
    <location>
        <begin position="123"/>
        <end position="140"/>
    </location>
</feature>
<feature type="transmembrane region" description="Helical" evidence="2">
    <location>
        <begin position="62"/>
        <end position="80"/>
    </location>
</feature>
<keyword evidence="2" id="KW-0472">Membrane</keyword>
<organism evidence="3 4">
    <name type="scientific">Herbihabitans rhizosphaerae</name>
    <dbReference type="NCBI Taxonomy" id="1872711"/>
    <lineage>
        <taxon>Bacteria</taxon>
        <taxon>Bacillati</taxon>
        <taxon>Actinomycetota</taxon>
        <taxon>Actinomycetes</taxon>
        <taxon>Pseudonocardiales</taxon>
        <taxon>Pseudonocardiaceae</taxon>
        <taxon>Herbihabitans</taxon>
    </lineage>
</organism>
<dbReference type="Proteomes" id="UP000294257">
    <property type="component" value="Unassembled WGS sequence"/>
</dbReference>
<name>A0A4Q7KMH9_9PSEU</name>
<feature type="region of interest" description="Disordered" evidence="1">
    <location>
        <begin position="217"/>
        <end position="236"/>
    </location>
</feature>
<comment type="caution">
    <text evidence="3">The sequence shown here is derived from an EMBL/GenBank/DDBJ whole genome shotgun (WGS) entry which is preliminary data.</text>
</comment>
<dbReference type="RefSeq" id="WP_207222703.1">
    <property type="nucleotide sequence ID" value="NZ_SGWQ01000006.1"/>
</dbReference>
<proteinExistence type="predicted"/>
<evidence type="ECO:0008006" key="5">
    <source>
        <dbReference type="Google" id="ProtNLM"/>
    </source>
</evidence>
<keyword evidence="2" id="KW-0812">Transmembrane</keyword>
<feature type="transmembrane region" description="Helical" evidence="2">
    <location>
        <begin position="152"/>
        <end position="172"/>
    </location>
</feature>
<reference evidence="3 4" key="1">
    <citation type="submission" date="2019-02" db="EMBL/GenBank/DDBJ databases">
        <title>Genomic Encyclopedia of Type Strains, Phase IV (KMG-IV): sequencing the most valuable type-strain genomes for metagenomic binning, comparative biology and taxonomic classification.</title>
        <authorList>
            <person name="Goeker M."/>
        </authorList>
    </citation>
    <scope>NUCLEOTIDE SEQUENCE [LARGE SCALE GENOMIC DNA]</scope>
    <source>
        <strain evidence="3 4">DSM 101727</strain>
    </source>
</reference>
<feature type="transmembrane region" description="Helical" evidence="2">
    <location>
        <begin position="22"/>
        <end position="50"/>
    </location>
</feature>
<evidence type="ECO:0000256" key="1">
    <source>
        <dbReference type="SAM" id="MobiDB-lite"/>
    </source>
</evidence>
<evidence type="ECO:0000256" key="2">
    <source>
        <dbReference type="SAM" id="Phobius"/>
    </source>
</evidence>
<sequence>MYQQPYPPQPPMYQPMHAPAKVPAGVLIGVTVWRLVIVACALTGFFAAVATMGDPWAGLSQLASLLVGVCYLGLLLYPAFTGGRAHEPRSPWLRGALTVTLLLVAITFLTIMEGDLDETWSLFEHLITPLVVLIDWIAVGRDQANARWWHPLTWIVFPSAYLVYFLIGDFGLYGSFLDPDDEDFALVVLGFLGGVIAAGYLLYGIAKIKAAVSAQARPPVPGPQPELAGPPATYWH</sequence>
<keyword evidence="4" id="KW-1185">Reference proteome</keyword>
<feature type="transmembrane region" description="Helical" evidence="2">
    <location>
        <begin position="92"/>
        <end position="111"/>
    </location>
</feature>
<dbReference type="AlphaFoldDB" id="A0A4Q7KMH9"/>
<accession>A0A4Q7KMH9</accession>